<dbReference type="OrthoDB" id="444265at2759"/>
<sequence length="168" mass="19160">SRSPSPRSKRLKRAAAERNDDIKNGKEYENSHGRKQGRSRHGDRDILSDVPSDRNERRTERDATGNGSRTRHRRPASPSDNDHGSQRRSRSPPYGTRGDDDDSLAKMKAAEDELEAKEKQKPSFELSGKLAAETNRYRGITLLFNEPSDSRKPDIRWRLYVFKGGEVL</sequence>
<feature type="compositionally biased region" description="Basic and acidic residues" evidence="1">
    <location>
        <begin position="103"/>
        <end position="122"/>
    </location>
</feature>
<comment type="caution">
    <text evidence="2">The sequence shown here is derived from an EMBL/GenBank/DDBJ whole genome shotgun (WGS) entry which is preliminary data.</text>
</comment>
<organism evidence="2 3">
    <name type="scientific">Genlisea aurea</name>
    <dbReference type="NCBI Taxonomy" id="192259"/>
    <lineage>
        <taxon>Eukaryota</taxon>
        <taxon>Viridiplantae</taxon>
        <taxon>Streptophyta</taxon>
        <taxon>Embryophyta</taxon>
        <taxon>Tracheophyta</taxon>
        <taxon>Spermatophyta</taxon>
        <taxon>Magnoliopsida</taxon>
        <taxon>eudicotyledons</taxon>
        <taxon>Gunneridae</taxon>
        <taxon>Pentapetalae</taxon>
        <taxon>asterids</taxon>
        <taxon>lamiids</taxon>
        <taxon>Lamiales</taxon>
        <taxon>Lentibulariaceae</taxon>
        <taxon>Genlisea</taxon>
    </lineage>
</organism>
<dbReference type="EMBL" id="AUSU01008428">
    <property type="protein sequence ID" value="EPS59357.1"/>
    <property type="molecule type" value="Genomic_DNA"/>
</dbReference>
<evidence type="ECO:0000313" key="2">
    <source>
        <dbReference type="EMBL" id="EPS59357.1"/>
    </source>
</evidence>
<dbReference type="Proteomes" id="UP000015453">
    <property type="component" value="Unassembled WGS sequence"/>
</dbReference>
<proteinExistence type="predicted"/>
<feature type="region of interest" description="Disordered" evidence="1">
    <location>
        <begin position="1"/>
        <end position="127"/>
    </location>
</feature>
<protein>
    <submittedName>
        <fullName evidence="2">Uncharacterized protein</fullName>
    </submittedName>
</protein>
<feature type="compositionally biased region" description="Basic and acidic residues" evidence="1">
    <location>
        <begin position="14"/>
        <end position="32"/>
    </location>
</feature>
<keyword evidence="3" id="KW-1185">Reference proteome</keyword>
<gene>
    <name evidence="2" type="ORF">M569_15452</name>
</gene>
<feature type="non-terminal residue" evidence="2">
    <location>
        <position position="168"/>
    </location>
</feature>
<feature type="compositionally biased region" description="Basic and acidic residues" evidence="1">
    <location>
        <begin position="40"/>
        <end position="63"/>
    </location>
</feature>
<accession>S8DIR8</accession>
<evidence type="ECO:0000313" key="3">
    <source>
        <dbReference type="Proteomes" id="UP000015453"/>
    </source>
</evidence>
<dbReference type="AlphaFoldDB" id="S8DIR8"/>
<evidence type="ECO:0000256" key="1">
    <source>
        <dbReference type="SAM" id="MobiDB-lite"/>
    </source>
</evidence>
<feature type="non-terminal residue" evidence="2">
    <location>
        <position position="1"/>
    </location>
</feature>
<name>S8DIR8_9LAMI</name>
<reference evidence="2 3" key="1">
    <citation type="journal article" date="2013" name="BMC Genomics">
        <title>The miniature genome of a carnivorous plant Genlisea aurea contains a low number of genes and short non-coding sequences.</title>
        <authorList>
            <person name="Leushkin E.V."/>
            <person name="Sutormin R.A."/>
            <person name="Nabieva E.R."/>
            <person name="Penin A.A."/>
            <person name="Kondrashov A.S."/>
            <person name="Logacheva M.D."/>
        </authorList>
    </citation>
    <scope>NUCLEOTIDE SEQUENCE [LARGE SCALE GENOMIC DNA]</scope>
</reference>